<dbReference type="Proteomes" id="UP000028594">
    <property type="component" value="Chromosome"/>
</dbReference>
<dbReference type="KEGG" id="llx:NCDO2118_0329"/>
<dbReference type="InterPro" id="IPR051396">
    <property type="entry name" value="Bact_Antivir_Def_Nuclease"/>
</dbReference>
<evidence type="ECO:0000313" key="2">
    <source>
        <dbReference type="EMBL" id="AII11828.1"/>
    </source>
</evidence>
<evidence type="ECO:0000313" key="3">
    <source>
        <dbReference type="Proteomes" id="UP000028594"/>
    </source>
</evidence>
<protein>
    <submittedName>
        <fullName evidence="2">ATPase, AAA type</fullName>
    </submittedName>
</protein>
<gene>
    <name evidence="2" type="ORF">NCDO2118_0329</name>
</gene>
<dbReference type="PANTHER" id="PTHR43581">
    <property type="entry name" value="ATP/GTP PHOSPHATASE"/>
    <property type="match status" value="1"/>
</dbReference>
<evidence type="ECO:0000259" key="1">
    <source>
        <dbReference type="SMART" id="SM00382"/>
    </source>
</evidence>
<dbReference type="CDD" id="cd00267">
    <property type="entry name" value="ABC_ATPase"/>
    <property type="match status" value="1"/>
</dbReference>
<dbReference type="SUPFAM" id="SSF52540">
    <property type="entry name" value="P-loop containing nucleoside triphosphate hydrolases"/>
    <property type="match status" value="1"/>
</dbReference>
<dbReference type="Gene3D" id="3.40.50.300">
    <property type="entry name" value="P-loop containing nucleotide triphosphate hydrolases"/>
    <property type="match status" value="1"/>
</dbReference>
<dbReference type="Pfam" id="PF13304">
    <property type="entry name" value="AAA_21"/>
    <property type="match status" value="1"/>
</dbReference>
<proteinExistence type="predicted"/>
<dbReference type="PANTHER" id="PTHR43581:SF2">
    <property type="entry name" value="EXCINUCLEASE ATPASE SUBUNIT"/>
    <property type="match status" value="1"/>
</dbReference>
<dbReference type="EMBL" id="CP009054">
    <property type="protein sequence ID" value="AII11828.1"/>
    <property type="molecule type" value="Genomic_DNA"/>
</dbReference>
<sequence length="510" mass="59412">MDFNFQIKKNHFAFKDYKFSSPNDIFLNYDPWDDYGYKTYFNMFAQKKDEVFDIGGIRILHIKSLSTFEVIDKEFNSLNQDFISMGTSDKYYENIIEVFGEEKALELLHSLNDITISHLKKTNFSIEHQGIQDSLFRSSDGRYLYNEVYNKYFSKNLLKNNDYKFIFKTYYKKDIPTNIEIDFKKYNQLPNRLFALIGKNGVGKTTFLNQLSKSLYDSSNPTSKNRFKVINDENENGNIEVPAFNKIIAISFSAFDNFFKGKKEEHNQVDEDEVEETKHLNYTYIGISNIDNNVYKSTELEKINISSFESLCKQNRSEELKNALNDSNILNHEIKSTSDLKTIFTNKYSSGQKIFISMLSRFISEINTSSLIFLDEPELYLHPNAISSLMKIFSSLLEKYDSYAILCTHSPILIREIPSRFVRNLLLIDNDTVIQSELSIETFGSNISDVSREVFNVSDDESQYKSVFKTLAEKHTMSEIEQMFDNNLSLKATMYLTQLYSEKNNGLENN</sequence>
<name>A0ABC8A3N3_LACLL</name>
<feature type="domain" description="AAA+ ATPase" evidence="1">
    <location>
        <begin position="190"/>
        <end position="432"/>
    </location>
</feature>
<dbReference type="RefSeq" id="WP_012897142.1">
    <property type="nucleotide sequence ID" value="NZ_CP009054.1"/>
</dbReference>
<organism evidence="2 3">
    <name type="scientific">Lactococcus lactis subsp. lactis NCDO 2118</name>
    <dbReference type="NCBI Taxonomy" id="1117941"/>
    <lineage>
        <taxon>Bacteria</taxon>
        <taxon>Bacillati</taxon>
        <taxon>Bacillota</taxon>
        <taxon>Bacilli</taxon>
        <taxon>Lactobacillales</taxon>
        <taxon>Streptococcaceae</taxon>
        <taxon>Lactococcus</taxon>
    </lineage>
</organism>
<dbReference type="AlphaFoldDB" id="A0ABC8A3N3"/>
<dbReference type="SMART" id="SM00382">
    <property type="entry name" value="AAA"/>
    <property type="match status" value="1"/>
</dbReference>
<reference evidence="2 3" key="1">
    <citation type="submission" date="2014-07" db="EMBL/GenBank/DDBJ databases">
        <title>Genome sequence of Lactococcus lactis subsp. lactis NCDO 2118, a GABA-producing strain.</title>
        <authorList>
            <person name="Oliveira L.C."/>
            <person name="Saraiva T.D.L."/>
            <person name="Soares S.C."/>
            <person name="Ramos R.T.J."/>
            <person name="Sa P.H.C.G."/>
            <person name="Carneiro A.R."/>
            <person name="Miranda F."/>
            <person name="Freire M."/>
            <person name="Renan W."/>
            <person name="Oliveira A.F.Jr."/>
            <person name="Santos A.R."/>
            <person name="Pinto A.C."/>
            <person name="Souza B.M."/>
            <person name="Castro C.P."/>
            <person name="Diniz C.A.A."/>
            <person name="Rocha C.S."/>
            <person name="Mariano D.C.B."/>
            <person name="Aguiar E.L."/>
            <person name="Folador E.L."/>
            <person name="Barbosa E.G.V."/>
            <person name="Aburjaile F.F."/>
            <person name="Goncalves L.A."/>
            <person name="Guimaraes L.C."/>
            <person name="Azevedo M.S.P."/>
            <person name="Agresti P.C.M."/>
            <person name="Faria R.F."/>
            <person name="Tiwari S."/>
            <person name="Almeida S.S."/>
            <person name="Hassan S.S."/>
            <person name="Pereira V.B."/>
            <person name="Abreu V.A.C."/>
            <person name="Pereira U.P."/>
            <person name="Dorella F.A."/>
            <person name="Carvalho A.F."/>
            <person name="Pereira F.L."/>
            <person name="Leal C.A.G."/>
            <person name="Figueiredo H.C.P."/>
            <person name="Silva A."/>
            <person name="Miyoshi A."/>
            <person name="Azevedo V."/>
        </authorList>
    </citation>
    <scope>NUCLEOTIDE SEQUENCE [LARGE SCALE GENOMIC DNA]</scope>
    <source>
        <strain evidence="2 3">NCDO 2118</strain>
    </source>
</reference>
<dbReference type="InterPro" id="IPR003593">
    <property type="entry name" value="AAA+_ATPase"/>
</dbReference>
<dbReference type="InterPro" id="IPR027417">
    <property type="entry name" value="P-loop_NTPase"/>
</dbReference>
<dbReference type="InterPro" id="IPR003959">
    <property type="entry name" value="ATPase_AAA_core"/>
</dbReference>
<accession>A0ABC8A3N3</accession>